<dbReference type="Gene3D" id="1.20.58.1120">
    <property type="match status" value="1"/>
</dbReference>
<evidence type="ECO:0000256" key="5">
    <source>
        <dbReference type="ARBA" id="ARBA00022741"/>
    </source>
</evidence>
<dbReference type="InterPro" id="IPR024317">
    <property type="entry name" value="Dynein_heavy_chain_D4_dom"/>
</dbReference>
<feature type="domain" description="Dynein heavy chain region D6 P-loop" evidence="14">
    <location>
        <begin position="3358"/>
        <end position="3479"/>
    </location>
</feature>
<evidence type="ECO:0000256" key="7">
    <source>
        <dbReference type="ARBA" id="ARBA00023017"/>
    </source>
</evidence>
<dbReference type="FunFam" id="1.20.140.100:FF:000004">
    <property type="entry name" value="Dynein axonemal heavy chain 6"/>
    <property type="match status" value="1"/>
</dbReference>
<dbReference type="Pfam" id="PF18198">
    <property type="entry name" value="AAA_lid_11"/>
    <property type="match status" value="1"/>
</dbReference>
<dbReference type="Pfam" id="PF03028">
    <property type="entry name" value="Dynein_heavy"/>
    <property type="match status" value="1"/>
</dbReference>
<dbReference type="GO" id="GO:0051959">
    <property type="term" value="F:dynein light intermediate chain binding"/>
    <property type="evidence" value="ECO:0007669"/>
    <property type="project" value="InterPro"/>
</dbReference>
<dbReference type="FunFam" id="1.20.920.20:FF:000006">
    <property type="entry name" value="Dynein, axonemal, heavy chain 6"/>
    <property type="match status" value="1"/>
</dbReference>
<dbReference type="Pfam" id="PF12774">
    <property type="entry name" value="AAA_6"/>
    <property type="match status" value="1"/>
</dbReference>
<evidence type="ECO:0000259" key="20">
    <source>
        <dbReference type="Pfam" id="PF17852"/>
    </source>
</evidence>
<dbReference type="FunFam" id="1.20.58.1120:FF:000001">
    <property type="entry name" value="dynein heavy chain 2, axonemal"/>
    <property type="match status" value="1"/>
</dbReference>
<evidence type="ECO:0000259" key="23">
    <source>
        <dbReference type="Pfam" id="PF22597"/>
    </source>
</evidence>
<evidence type="ECO:0000256" key="13">
    <source>
        <dbReference type="SAM" id="Coils"/>
    </source>
</evidence>
<dbReference type="Gene3D" id="1.20.920.30">
    <property type="match status" value="1"/>
</dbReference>
<feature type="domain" description="Dynein heavy chain linker" evidence="15">
    <location>
        <begin position="675"/>
        <end position="1101"/>
    </location>
</feature>
<feature type="domain" description="Dynein heavy chain AAA module D4" evidence="18">
    <location>
        <begin position="2244"/>
        <end position="2505"/>
    </location>
</feature>
<dbReference type="InterPro" id="IPR054354">
    <property type="entry name" value="DYNC2H1-like_lid"/>
</dbReference>
<dbReference type="Gene3D" id="1.10.287.2620">
    <property type="match status" value="1"/>
</dbReference>
<dbReference type="Gene3D" id="1.20.1270.280">
    <property type="match status" value="1"/>
</dbReference>
<dbReference type="GO" id="GO:0005858">
    <property type="term" value="C:axonemal dynein complex"/>
    <property type="evidence" value="ECO:0007669"/>
    <property type="project" value="UniProtKB-ARBA"/>
</dbReference>
<feature type="domain" description="Dynein heavy chain hydrolytic ATP-binding dynein motor region" evidence="16">
    <location>
        <begin position="1235"/>
        <end position="1561"/>
    </location>
</feature>
<keyword evidence="10" id="KW-0505">Motor protein</keyword>
<evidence type="ECO:0000259" key="18">
    <source>
        <dbReference type="Pfam" id="PF12780"/>
    </source>
</evidence>
<evidence type="ECO:0000256" key="3">
    <source>
        <dbReference type="ARBA" id="ARBA00022490"/>
    </source>
</evidence>
<keyword evidence="5" id="KW-0547">Nucleotide-binding</keyword>
<dbReference type="InterPro" id="IPR027417">
    <property type="entry name" value="P-loop_NTPase"/>
</dbReference>
<keyword evidence="9" id="KW-0969">Cilium</keyword>
<dbReference type="PANTHER" id="PTHR22878:SF70">
    <property type="entry name" value="DYNEIN HEAVY CHAIN 2, AXONEMAL"/>
    <property type="match status" value="1"/>
</dbReference>
<evidence type="ECO:0000256" key="9">
    <source>
        <dbReference type="ARBA" id="ARBA00023069"/>
    </source>
</evidence>
<evidence type="ECO:0000256" key="11">
    <source>
        <dbReference type="ARBA" id="ARBA00023212"/>
    </source>
</evidence>
<dbReference type="FunFam" id="3.20.180.20:FF:000003">
    <property type="entry name" value="Dynein heavy chain 12, axonemal"/>
    <property type="match status" value="1"/>
</dbReference>
<keyword evidence="12" id="KW-0966">Cell projection</keyword>
<keyword evidence="3" id="KW-0963">Cytoplasm</keyword>
<evidence type="ECO:0000313" key="25">
    <source>
        <dbReference type="Proteomes" id="UP000606786"/>
    </source>
</evidence>
<reference evidence="24" key="1">
    <citation type="submission" date="2020-11" db="EMBL/GenBank/DDBJ databases">
        <authorList>
            <person name="Whitehead M."/>
        </authorList>
    </citation>
    <scope>NUCLEOTIDE SEQUENCE</scope>
    <source>
        <strain evidence="24">EGII</strain>
    </source>
</reference>
<dbReference type="Pfam" id="PF22597">
    <property type="entry name" value="DYN_lid"/>
    <property type="match status" value="1"/>
</dbReference>
<dbReference type="FunFam" id="1.10.8.1220:FF:000001">
    <property type="entry name" value="Dynein axonemal heavy chain 5"/>
    <property type="match status" value="1"/>
</dbReference>
<dbReference type="InterPro" id="IPR035699">
    <property type="entry name" value="AAA_6"/>
</dbReference>
<evidence type="ECO:0000259" key="19">
    <source>
        <dbReference type="Pfam" id="PF12781"/>
    </source>
</evidence>
<dbReference type="Gene3D" id="1.20.140.100">
    <property type="entry name" value="Dynein heavy chain, N-terminal domain 2"/>
    <property type="match status" value="1"/>
</dbReference>
<dbReference type="FunFam" id="1.20.920.30:FF:000002">
    <property type="entry name" value="Dynein axonemal heavy chain 3"/>
    <property type="match status" value="1"/>
</dbReference>
<dbReference type="FunFam" id="3.40.50.300:FF:002141">
    <property type="entry name" value="Dynein heavy chain"/>
    <property type="match status" value="1"/>
</dbReference>
<dbReference type="PANTHER" id="PTHR22878">
    <property type="entry name" value="DYNEIN HEAVY CHAIN 6, AXONEMAL-LIKE-RELATED"/>
    <property type="match status" value="1"/>
</dbReference>
<dbReference type="GO" id="GO:0007018">
    <property type="term" value="P:microtubule-based movement"/>
    <property type="evidence" value="ECO:0007669"/>
    <property type="project" value="InterPro"/>
</dbReference>
<dbReference type="GO" id="GO:0005524">
    <property type="term" value="F:ATP binding"/>
    <property type="evidence" value="ECO:0007669"/>
    <property type="project" value="UniProtKB-KW"/>
</dbReference>
<dbReference type="Gene3D" id="1.20.920.20">
    <property type="match status" value="1"/>
</dbReference>
<dbReference type="Gene3D" id="1.10.8.720">
    <property type="entry name" value="Region D6 of dynein motor"/>
    <property type="match status" value="1"/>
</dbReference>
<dbReference type="SUPFAM" id="SSF52540">
    <property type="entry name" value="P-loop containing nucleoside triphosphate hydrolases"/>
    <property type="match status" value="4"/>
</dbReference>
<dbReference type="Gene3D" id="3.10.490.20">
    <property type="match status" value="1"/>
</dbReference>
<dbReference type="FunFam" id="1.10.287.2620:FF:000002">
    <property type="entry name" value="Dynein heavy chain 2, axonemal"/>
    <property type="match status" value="1"/>
</dbReference>
<evidence type="ECO:0000256" key="6">
    <source>
        <dbReference type="ARBA" id="ARBA00022840"/>
    </source>
</evidence>
<dbReference type="Pfam" id="PF12775">
    <property type="entry name" value="AAA_7"/>
    <property type="match status" value="1"/>
</dbReference>
<dbReference type="Pfam" id="PF08393">
    <property type="entry name" value="DHC_N2"/>
    <property type="match status" value="1"/>
</dbReference>
<comment type="subcellular location">
    <subcellularLocation>
        <location evidence="1">Cytoplasm</location>
        <location evidence="1">Cytoskeleton</location>
        <location evidence="1">Cilium axoneme</location>
    </subcellularLocation>
</comment>
<dbReference type="InterPro" id="IPR041228">
    <property type="entry name" value="Dynein_C"/>
</dbReference>
<dbReference type="Pfam" id="PF17852">
    <property type="entry name" value="Dynein_AAA_lid"/>
    <property type="match status" value="1"/>
</dbReference>
<dbReference type="Gene3D" id="1.10.8.710">
    <property type="match status" value="1"/>
</dbReference>
<dbReference type="FunFam" id="3.40.50.300:FF:000362">
    <property type="entry name" value="Dynein, axonemal, heavy chain 6"/>
    <property type="match status" value="1"/>
</dbReference>
<dbReference type="InterPro" id="IPR026983">
    <property type="entry name" value="DHC"/>
</dbReference>
<dbReference type="Gene3D" id="1.10.8.1220">
    <property type="match status" value="1"/>
</dbReference>
<feature type="coiled-coil region" evidence="13">
    <location>
        <begin position="2762"/>
        <end position="2810"/>
    </location>
</feature>
<keyword evidence="4" id="KW-0493">Microtubule</keyword>
<organism evidence="24 25">
    <name type="scientific">Ceratitis capitata</name>
    <name type="common">Mediterranean fruit fly</name>
    <name type="synonym">Tephritis capitata</name>
    <dbReference type="NCBI Taxonomy" id="7213"/>
    <lineage>
        <taxon>Eukaryota</taxon>
        <taxon>Metazoa</taxon>
        <taxon>Ecdysozoa</taxon>
        <taxon>Arthropoda</taxon>
        <taxon>Hexapoda</taxon>
        <taxon>Insecta</taxon>
        <taxon>Pterygota</taxon>
        <taxon>Neoptera</taxon>
        <taxon>Endopterygota</taxon>
        <taxon>Diptera</taxon>
        <taxon>Brachycera</taxon>
        <taxon>Muscomorpha</taxon>
        <taxon>Tephritoidea</taxon>
        <taxon>Tephritidae</taxon>
        <taxon>Ceratitis</taxon>
        <taxon>Ceratitis</taxon>
    </lineage>
</organism>
<evidence type="ECO:0000259" key="22">
    <source>
        <dbReference type="Pfam" id="PF18199"/>
    </source>
</evidence>
<evidence type="ECO:0000259" key="15">
    <source>
        <dbReference type="Pfam" id="PF08393"/>
    </source>
</evidence>
<dbReference type="InterPro" id="IPR004273">
    <property type="entry name" value="Dynein_heavy_D6_P-loop"/>
</dbReference>
<dbReference type="Gene3D" id="3.40.50.300">
    <property type="entry name" value="P-loop containing nucleotide triphosphate hydrolases"/>
    <property type="match status" value="5"/>
</dbReference>
<dbReference type="InterPro" id="IPR024743">
    <property type="entry name" value="Dynein_HC_stalk"/>
</dbReference>
<protein>
    <submittedName>
        <fullName evidence="24">(Mediterranean fruit fly) hypothetical protein</fullName>
    </submittedName>
</protein>
<dbReference type="Proteomes" id="UP000606786">
    <property type="component" value="Unassembled WGS sequence"/>
</dbReference>
<dbReference type="InterPro" id="IPR042228">
    <property type="entry name" value="Dynein_linker_3"/>
</dbReference>
<evidence type="ECO:0000256" key="8">
    <source>
        <dbReference type="ARBA" id="ARBA00023054"/>
    </source>
</evidence>
<feature type="domain" description="Dynein 2 heavy chain 1 cytoplasmic ATPase lid" evidence="23">
    <location>
        <begin position="2077"/>
        <end position="2155"/>
    </location>
</feature>
<feature type="domain" description="Dynein heavy chain AAA 5 extension" evidence="20">
    <location>
        <begin position="1732"/>
        <end position="1864"/>
    </location>
</feature>
<keyword evidence="6" id="KW-0067">ATP-binding</keyword>
<dbReference type="FunFam" id="1.10.8.710:FF:000004">
    <property type="entry name" value="Dynein axonemal heavy chain 6"/>
    <property type="match status" value="1"/>
</dbReference>
<feature type="domain" description="Dynein heavy chain AAA lid" evidence="21">
    <location>
        <begin position="3515"/>
        <end position="3654"/>
    </location>
</feature>
<evidence type="ECO:0000256" key="2">
    <source>
        <dbReference type="ARBA" id="ARBA00008887"/>
    </source>
</evidence>
<evidence type="ECO:0000256" key="4">
    <source>
        <dbReference type="ARBA" id="ARBA00022701"/>
    </source>
</evidence>
<accession>A0A811V6U4</accession>
<feature type="domain" description="Dynein heavy chain C-terminal" evidence="22">
    <location>
        <begin position="3662"/>
        <end position="3964"/>
    </location>
</feature>
<dbReference type="InterPro" id="IPR041658">
    <property type="entry name" value="AAA_lid_11"/>
</dbReference>
<dbReference type="InterPro" id="IPR043157">
    <property type="entry name" value="Dynein_AAA1S"/>
</dbReference>
<evidence type="ECO:0000259" key="17">
    <source>
        <dbReference type="Pfam" id="PF12777"/>
    </source>
</evidence>
<dbReference type="GO" id="GO:0045505">
    <property type="term" value="F:dynein intermediate chain binding"/>
    <property type="evidence" value="ECO:0007669"/>
    <property type="project" value="InterPro"/>
</dbReference>
<keyword evidence="25" id="KW-1185">Reference proteome</keyword>
<keyword evidence="11" id="KW-0206">Cytoskeleton</keyword>
<evidence type="ECO:0000256" key="10">
    <source>
        <dbReference type="ARBA" id="ARBA00023175"/>
    </source>
</evidence>
<dbReference type="FunFam" id="3.40.50.300:FF:001145">
    <property type="entry name" value="Putative dynein heavy chain"/>
    <property type="match status" value="1"/>
</dbReference>
<dbReference type="InterPro" id="IPR042219">
    <property type="entry name" value="AAA_lid_11_sf"/>
</dbReference>
<sequence length="3968" mass="456205">MFSKKLERMYQPPSDLKKYDNEGYMQNPLLKFRLADVQRQRHSRFLKYRASVEKVNLCRKPLPAEPDMRLLPENDYVDNLRREVRKIEVPKMLRKTEKKILSYAPNRLKTKYPELVDNYMKDVHEEFDRLMKIYSMNCILVHPEFADEDPTQFLLPRKDFHFKLPGRTENYPKFLENKRKIGKKLLIVYMQVRMILSTSELEFPKTMVVLDPITLGSSHVQAIMGLGGREALFYKTFIKYVETSMGDVNNFIRWTWYPKMVSVIRRQFRKRTVPNWLKLRMFKCLEALMNRQINMMKINTLNEFLRVGSTVRKIPTLKINMIYEEEENTIDLDPSLETIYDMYEHLVDFAASVATEMEPLEPQIDSTMVNSAADYLRIFMNENWLNEYKVKLRNVLKSTYEPIEEYIIGYKNKYYNLYAEDVREDLDEFLSESRVFEEYFKRIETYFEFIRMLQSEPENDFFEMCVVSNKSAIVALRRIADDLIARITEQMVKEHIKAEEEICAGFEDIKTKALTIPRSTEELLASAEYMILVKKELIFALRDRIQYCLQVGTNLVELTEMEPYHFDLTIRTINWLQDINEICDYNASQQEHYKFLFEEHLQDVIKKLNEDIEAMLPNLSIIDDMSAPEQFRHNYILLRNFMGQLKTFDDYVKWINKEEKLFKMAQTTYPKLEVMKGFIIPFAELMKSCIEWMRYLNVWMYGPFEYLEPKFVEETTENFLKEFQKNQKYYRVKIRQDQIETPICMFRGQTEDPDPDKHPVPIRLCTKMIKTIKDFTTGVFIVNIMCNPALRKRHWKEMSEIAGFDITPDAGTTLKKIIDMNLDTKLDQFEIISVGANKELQLQNNLHAMIREWDSRLFPTGPYKDTGVMILSNLDDIQALLDDHILKTLTMRGSAFMKPCEDEVLAWYDKIMRVNATLDQWGKVQSNFLYLLPIFSSKDIVAQMPEEGRLFQIVEQTFTRNMAMVLRQPLVMETAPQAGLLESLIKANELLDDITTGVSNYLEKKRLFFPRFFFLSNDEMLEILSETKDPLRVQPHLSKCFEGINLLEFDAEKNVLAMISSDQEKVLFVDQVSTAAAGGSVEKWLIGVEAEMLKAVRNEMELSYGHYPKVQRFEWVLHWPQMIVLCVSQVYWASMVHMNLRRSALNQIAMNDFFGSLNRDLNDIVALIRSTHINNLNRITIKSLIVIDVHAKDVVEDLIRMKISSEFDFQWMAQLRYYWENGDSLVRIINATVPYANEYLGNSDRLVITPLTDRCYRTLVGAYQLHLNGAPEGPAGTGKTETTKDLAKALAVQCKVFNCSDGLDYKAMGKFFKGLASCGAWACFDEFNRIELEVLSVVAQQILLIIQAVRAKAVKFNFEGTELTLNPACYVCITMNPGYAGRSELPDNLKVLFRSVAMMVPDYAMIGEISLYSYGFVDARKLSVKIVTTYRLCSEQLSMQNHYDYGMRAVKTVLSACGNLKKKFPNEMEDILLLRSLLDVNLPKFMSFDIPLFEGIISDIFPGVVLPETDYSLIETEFVRICGEMILEPTESFLTKVIQTYEMIIVRHGFMMVGEPLAGKSKTLQVLAHVLSALKIKAPSKSQYFQHVQMGIMNPKSITMNQLYGSFDPVSYEWNDGIIAKIFREFAMTPTPDRKWVIFDGPVDAVWIENMNTVLDDNKKLCLNSGEVITMSNEMSMIFEVMDLAQASPATVSRCGMIYMETASLGWRSFANCWLRKCNPIWADEETQEYIMEFLKWLLEPCQAFIRRNCKEHIKPGEFNCLTTTFDIIEMLLDNAVVENPDEYQRHMPIYVQASILYSFVWGLAGVLDTGSREKFDAFIKSLWLSEDIPEKIGKLEISVPVEGLLVDYVYVFKQRGAWKSWTELAKRMDVEENSMGVQVPTIDTARYIHILEMHIKNNKKMLLVGPTGTGKSAYIQNYLMNKIDRDAIESAFMTFTVMITANQTQELLISKLVKWKRGIYGPPKGMKTVLFVDDMNMPVKEIYGAQPPLELLRQYFDYGHVYDLKDTSKIFINDLLVLTACGLPGGSRQDVYARFLNHFNVFSINTFGDDTMNRIFVNVLMNGFKRSGHGNDVFASTNQIVNATQQIYKSVQAELRATPAKSHYIFNLRDIARVVSACALFKKESVSDKKMFPRLWYHEAMRVFYDRLVDDADREWMFQKFNDCIKNNFKEKLETVFENYCTNVGGEMTFTIEGAHRIFFGAFMDEDNLPDERRYEELPSMEVFFKYAATSLEDYNSTRRSKMDITLFTFALEHLNRICRIIAINGASALLIGMGGSGRQSLTKLASNMVQTSFFQPEITKNYGPNDWHDDIKNIMKESGGLNKHTVFLMTENQIKMELFLQDIDCLLNQGEVPNVYAIDEKQEILELVRLAAQGGNRNIDISPLQVFSFFVNRCKQKLHIVLCLSPIGDALRTRVRLYPSLVSCCTIDWYQSWPEEALTMIAKISLEGVNVPSTNIKDSIVQICQYFHISAAKVCREFCELTGRHIYQTNASFLELIKSFQNLIGRKQKEIMEAKMRYIGGLDTLANAAAAIALMQKELNALQPQLVALAEKSRQMLIEINKETIAASVAAEQVKKDEAVAAVQAEAAQGLKDECEKDLAQAIPVLEEAIQALNTLKPADITLVKSMKNPPPVIKLVMAAVCVIKGVPPERIPDPSTGKMVNDYWGPSKRILGEMNFLQQLKDFDKDNIKPEIMARIRKEFIPNKDFQPKIVAKASSAAEGLCKWIIAMDLYDNVAKVVAPKKAKLAAAEKEYSDTMKFLNEKRELAAALEAKVAKLNEELDNANAEMKRTQDEADFCQSKLERATALIDGLGGEKARWTQAAENLQGIYDNLPGDILLSCGIIAYLSAVNLYYRTKCTTDWFKRCTQAGIPTSKEYNITTTLGLEITIQNWNINGLPKDVFSTENAIIADSSSRYSLFIDPQGQANSWIKNMERKNRLSSVKFNQANYMKVIAECMEYGSPVIIENVLEELEVPLDPILMRKTFKQGGQNFISLGDNIVPLSDNFRLYMTCNLRNPHFLPETFNKVTIINFALTQNALEDQLLSIVVAKERPDLQELRMMLINEAAKNKAALRDAENMILKTLSSAEGDILENESAIQILNESKELSLDIVAKQTASRETEMKIEAFRLNYKPVAVHSSVLYYSITDLPNIDPMYQFSLNWYINLYEYSIESANKSKDLPRRIKFLVDGVTRNLYNNVCRSIFEKDKLLFSFILTCRILLGTGQLRMVQLSHLLTDAKESDKISTNPDQSWITDILWMNVVRLEELPELRGFAASFAKGLNDWKRIYDHVEPENQVIPSPWNEKLTRFEKILVLKALRPDKVFIAIRNFIAAEMGTQFVTPPEFDIGMSYKESNALTPLIFILSPGADPLGSLLAYAEKAGFMETFQSISLGQGQGPIALGLIKDAQDLGYWVCLQNCHLAASWMPTLEYAWENMDTFNTSRNLEFILIASFRLWLTSYPTPKFPVALLQNGVKMTNEPPTGLKENIMRSYNSEPINDPTFYLGCAKQDRAFTRLLFGICFFHAVVQERRKYGPLGWNISYGFNESDLQISVLQLNMLLNQYDHVPYDALSYLTAECNYGGRVTDYWDRRAIITILADYLNADVVNDNRYRFATDDRFILPRKTEHREILRYVDENYPSLAAPEVYGLHGNSGITRDLQTTRTLLDSMVAIIGSEMATTGAGTQSQDETLLQTINHIAKTMPSDMDIDHAKAKYPVNYNESMNTVLVQEMERFLKLQKEIRASCRDLDMAIKGIVVMTPELENVLNAIKLNRIPVKWLSKSYPSLKTLGSYINDLYKRLDWLQHWYAHGKPPTFWLSGFFFTQAFLTGAMQNFARKYKIPIDTLTLDFEVLYEESMKSPPVDGVYVNGLFLEGARWNLKNNIIDEQLPKVLIYTMPAIYFKPMVILSLIEGTRYKCPLYKTSERKGVLSTTGHSTNYVIPILLKTKVKATHWIKRSAALLCQKTD</sequence>
<dbReference type="OrthoDB" id="424310at2759"/>
<dbReference type="Gene3D" id="3.20.180.20">
    <property type="entry name" value="Dynein heavy chain, N-terminal domain 2"/>
    <property type="match status" value="1"/>
</dbReference>
<evidence type="ECO:0000256" key="12">
    <source>
        <dbReference type="ARBA" id="ARBA00023273"/>
    </source>
</evidence>
<evidence type="ECO:0000259" key="21">
    <source>
        <dbReference type="Pfam" id="PF18198"/>
    </source>
</evidence>
<dbReference type="InterPro" id="IPR043160">
    <property type="entry name" value="Dynein_C_barrel"/>
</dbReference>
<feature type="domain" description="Dynein heavy chain coiled coil stalk" evidence="17">
    <location>
        <begin position="2531"/>
        <end position="2859"/>
    </location>
</feature>
<feature type="domain" description="Dynein heavy chain ATP-binding dynein motor region" evidence="19">
    <location>
        <begin position="2892"/>
        <end position="3113"/>
    </location>
</feature>
<dbReference type="GO" id="GO:0008569">
    <property type="term" value="F:minus-end-directed microtubule motor activity"/>
    <property type="evidence" value="ECO:0007669"/>
    <property type="project" value="InterPro"/>
</dbReference>
<evidence type="ECO:0000313" key="24">
    <source>
        <dbReference type="EMBL" id="CAD7006614.1"/>
    </source>
</evidence>
<dbReference type="InterPro" id="IPR042222">
    <property type="entry name" value="Dynein_2_N"/>
</dbReference>
<keyword evidence="7" id="KW-0243">Dynein</keyword>
<dbReference type="InterPro" id="IPR035706">
    <property type="entry name" value="AAA_9"/>
</dbReference>
<dbReference type="Pfam" id="PF12780">
    <property type="entry name" value="AAA_8"/>
    <property type="match status" value="1"/>
</dbReference>
<name>A0A811V6U4_CERCA</name>
<proteinExistence type="inferred from homology"/>
<dbReference type="Gene3D" id="1.10.472.130">
    <property type="match status" value="1"/>
</dbReference>
<dbReference type="Pfam" id="PF18199">
    <property type="entry name" value="Dynein_C"/>
    <property type="match status" value="1"/>
</dbReference>
<dbReference type="FunFam" id="3.40.50.300:FF:001328">
    <property type="entry name" value="Dynein heavy chain 6, axonemal"/>
    <property type="match status" value="1"/>
</dbReference>
<dbReference type="FunFam" id="1.20.1270.280:FF:000010">
    <property type="entry name" value="Dynein heavy chain"/>
    <property type="match status" value="1"/>
</dbReference>
<keyword evidence="8 13" id="KW-0175">Coiled coil</keyword>
<dbReference type="InterPro" id="IPR041466">
    <property type="entry name" value="Dynein_AAA5_ext"/>
</dbReference>
<dbReference type="Gene3D" id="6.10.140.1060">
    <property type="match status" value="1"/>
</dbReference>
<comment type="similarity">
    <text evidence="2">Belongs to the dynein heavy chain family.</text>
</comment>
<dbReference type="Pfam" id="PF12777">
    <property type="entry name" value="MT"/>
    <property type="match status" value="1"/>
</dbReference>
<dbReference type="FunFam" id="3.40.50.300:FF:000063">
    <property type="entry name" value="dynein heavy chain 6, axonemal"/>
    <property type="match status" value="1"/>
</dbReference>
<dbReference type="Pfam" id="PF12781">
    <property type="entry name" value="AAA_9"/>
    <property type="match status" value="1"/>
</dbReference>
<gene>
    <name evidence="24" type="ORF">CCAP1982_LOCUS14922</name>
</gene>
<evidence type="ECO:0000259" key="16">
    <source>
        <dbReference type="Pfam" id="PF12774"/>
    </source>
</evidence>
<dbReference type="EMBL" id="CAJHJT010000034">
    <property type="protein sequence ID" value="CAD7006614.1"/>
    <property type="molecule type" value="Genomic_DNA"/>
</dbReference>
<comment type="caution">
    <text evidence="24">The sequence shown here is derived from an EMBL/GenBank/DDBJ whole genome shotgun (WGS) entry which is preliminary data.</text>
</comment>
<dbReference type="FunFam" id="1.10.8.720:FF:000001">
    <property type="entry name" value="dynein heavy chain 7, axonemal"/>
    <property type="match status" value="1"/>
</dbReference>
<evidence type="ECO:0000256" key="1">
    <source>
        <dbReference type="ARBA" id="ARBA00004430"/>
    </source>
</evidence>
<dbReference type="FunFam" id="3.10.490.20:FF:000001">
    <property type="entry name" value="dynein heavy chain 7, axonemal"/>
    <property type="match status" value="1"/>
</dbReference>
<dbReference type="GO" id="GO:0005874">
    <property type="term" value="C:microtubule"/>
    <property type="evidence" value="ECO:0007669"/>
    <property type="project" value="UniProtKB-KW"/>
</dbReference>
<dbReference type="InterPro" id="IPR013602">
    <property type="entry name" value="Dynein_heavy_linker"/>
</dbReference>
<evidence type="ECO:0000259" key="14">
    <source>
        <dbReference type="Pfam" id="PF03028"/>
    </source>
</evidence>